<sequence length="230" mass="25074">MPRPVEGAEGPYDAGYLPRLQMTFHPVEEPITEPVAKLGGDPVWLGEPCWPVHPDTGEPLDFIGQFPVPAEVGEPRRMAYLFLSYDDYETGGSDPEDGESVLLIQPGGRVPAFATIGAAGTKGRSLWRFGPDDEQVPVQFRIDMVPVPEEAGRGPGDPEEEGHGAVGVHGHLGGRPAYPDWAGVEAPWRFFFRIGGMEDDGPYFLNFAYGAGFAYLSPDRLEGRFSWEAA</sequence>
<keyword evidence="2" id="KW-1185">Reference proteome</keyword>
<organism evidence="1 2">
    <name type="scientific">Streptomyces viridosporus T7A</name>
    <dbReference type="NCBI Taxonomy" id="665577"/>
    <lineage>
        <taxon>Bacteria</taxon>
        <taxon>Bacillati</taxon>
        <taxon>Actinomycetota</taxon>
        <taxon>Actinomycetes</taxon>
        <taxon>Kitasatosporales</taxon>
        <taxon>Streptomycetaceae</taxon>
        <taxon>Streptomyces</taxon>
    </lineage>
</organism>
<evidence type="ECO:0000313" key="1">
    <source>
        <dbReference type="EMBL" id="QEU89304.1"/>
    </source>
</evidence>
<accession>A0ABX6AQ63</accession>
<evidence type="ECO:0008006" key="3">
    <source>
        <dbReference type="Google" id="ProtNLM"/>
    </source>
</evidence>
<name>A0ABX6AQ63_STRVD</name>
<proteinExistence type="predicted"/>
<gene>
    <name evidence="1" type="ORF">CP969_17460</name>
</gene>
<dbReference type="EMBL" id="CP023700">
    <property type="protein sequence ID" value="QEU89304.1"/>
    <property type="molecule type" value="Genomic_DNA"/>
</dbReference>
<protein>
    <recommendedName>
        <fullName evidence="3">DUF1963 domain-containing protein</fullName>
    </recommendedName>
</protein>
<evidence type="ECO:0000313" key="2">
    <source>
        <dbReference type="Proteomes" id="UP000327143"/>
    </source>
</evidence>
<dbReference type="Proteomes" id="UP000327143">
    <property type="component" value="Chromosome"/>
</dbReference>
<reference evidence="1 2" key="1">
    <citation type="submission" date="2017-09" db="EMBL/GenBank/DDBJ databases">
        <authorList>
            <person name="Lee N."/>
            <person name="Cho B.-K."/>
        </authorList>
    </citation>
    <scope>NUCLEOTIDE SEQUENCE [LARGE SCALE GENOMIC DNA]</scope>
    <source>
        <strain evidence="1 2">ATCC 39115</strain>
    </source>
</reference>